<dbReference type="InterPro" id="IPR009918">
    <property type="entry name" value="DUF1454"/>
</dbReference>
<dbReference type="AlphaFoldDB" id="A0A6M8UDT0"/>
<dbReference type="Pfam" id="PF07305">
    <property type="entry name" value="DUF1454"/>
    <property type="match status" value="1"/>
</dbReference>
<sequence>MKKAPGAVLASGIILFASLFGTAWADPDPQQRTEHMPAAPYLLSGAPTFDLTIAQFREKYNLANPDLPLSEYRAIDSRDDKSNLTRAASKINENLYASTALEHGTGKIKTLQITWLPIPGPEEQAAHEKALAYMTALLRFFEPTLSVAESNKRLNDLLNKGKGSLYFAQNEGALRFVVADNGEKGLTFAVEPLKLSLATP</sequence>
<feature type="chain" id="PRO_5026765136" evidence="1">
    <location>
        <begin position="26"/>
        <end position="200"/>
    </location>
</feature>
<dbReference type="RefSeq" id="WP_173635850.1">
    <property type="nucleotide sequence ID" value="NZ_CP054212.1"/>
</dbReference>
<gene>
    <name evidence="2" type="ORF">PMPD1_4121</name>
</gene>
<evidence type="ECO:0000256" key="1">
    <source>
        <dbReference type="SAM" id="SignalP"/>
    </source>
</evidence>
<dbReference type="EMBL" id="CP054212">
    <property type="protein sequence ID" value="QKJ89026.1"/>
    <property type="molecule type" value="Genomic_DNA"/>
</dbReference>
<keyword evidence="1" id="KW-0732">Signal</keyword>
<feature type="signal peptide" evidence="1">
    <location>
        <begin position="1"/>
        <end position="25"/>
    </location>
</feature>
<dbReference type="Proteomes" id="UP000505325">
    <property type="component" value="Chromosome"/>
</dbReference>
<accession>A0A6M8UDT0</accession>
<evidence type="ECO:0000313" key="2">
    <source>
        <dbReference type="EMBL" id="QKJ89026.1"/>
    </source>
</evidence>
<evidence type="ECO:0000313" key="3">
    <source>
        <dbReference type="Proteomes" id="UP000505325"/>
    </source>
</evidence>
<reference evidence="2 3" key="1">
    <citation type="submission" date="2020-06" db="EMBL/GenBank/DDBJ databases">
        <title>Genome sequence of Paramixta manurensis strain PD-1.</title>
        <authorList>
            <person name="Lee C.W."/>
            <person name="Kim J."/>
        </authorList>
    </citation>
    <scope>NUCLEOTIDE SEQUENCE [LARGE SCALE GENOMIC DNA]</scope>
    <source>
        <strain evidence="2 3">PD-1</strain>
    </source>
</reference>
<name>A0A6M8UDT0_9GAMM</name>
<proteinExistence type="predicted"/>
<dbReference type="KEGG" id="pmak:PMPD1_4121"/>
<protein>
    <submittedName>
        <fullName evidence="2">DUF1454 family protein</fullName>
    </submittedName>
</protein>
<keyword evidence="3" id="KW-1185">Reference proteome</keyword>
<organism evidence="2 3">
    <name type="scientific">Paramixta manurensis</name>
    <dbReference type="NCBI Taxonomy" id="2740817"/>
    <lineage>
        <taxon>Bacteria</taxon>
        <taxon>Pseudomonadati</taxon>
        <taxon>Pseudomonadota</taxon>
        <taxon>Gammaproteobacteria</taxon>
        <taxon>Enterobacterales</taxon>
        <taxon>Erwiniaceae</taxon>
        <taxon>Paramixta</taxon>
    </lineage>
</organism>